<keyword evidence="5" id="KW-1185">Reference proteome</keyword>
<sequence>MDDLVNADDPTILTGDDPAIGVEEQEIKQDGMEVEVVDAGTIAASEPSSRASIPLDLYPAAHELPPRPPPANECNYSHYYAIDVGKPFHDQYVFRHHNGLCVIGLASTHSAFMIDTEISGVDYNVGKTSRTEIKAVGKRKKNAQVLEGNSVLCKVLAGETFFLIRCCVRGTLLEVNERLMKEPQLLIQRPDTEGYVAIMMPRPEDWKKAQATLLTREQYRERRGFPVN</sequence>
<dbReference type="InterPro" id="IPR011053">
    <property type="entry name" value="Single_hybrid_motif"/>
</dbReference>
<accession>A0ABD1ZQH1</accession>
<dbReference type="InterPro" id="IPR033753">
    <property type="entry name" value="GCV_H/Fam206"/>
</dbReference>
<comment type="similarity">
    <text evidence="1">Belongs to the ABITRAM family.</text>
</comment>
<evidence type="ECO:0000313" key="4">
    <source>
        <dbReference type="EMBL" id="KAL2653700.1"/>
    </source>
</evidence>
<organism evidence="4 5">
    <name type="scientific">Riccia fluitans</name>
    <dbReference type="NCBI Taxonomy" id="41844"/>
    <lineage>
        <taxon>Eukaryota</taxon>
        <taxon>Viridiplantae</taxon>
        <taxon>Streptophyta</taxon>
        <taxon>Embryophyta</taxon>
        <taxon>Marchantiophyta</taxon>
        <taxon>Marchantiopsida</taxon>
        <taxon>Marchantiidae</taxon>
        <taxon>Marchantiales</taxon>
        <taxon>Ricciaceae</taxon>
        <taxon>Riccia</taxon>
    </lineage>
</organism>
<dbReference type="PANTHER" id="PTHR13651:SF0">
    <property type="entry name" value="PROTEIN ABITRAM"/>
    <property type="match status" value="1"/>
</dbReference>
<dbReference type="Gene3D" id="2.40.50.100">
    <property type="match status" value="1"/>
</dbReference>
<name>A0ABD1ZQH1_9MARC</name>
<gene>
    <name evidence="4" type="ORF">R1flu_021828</name>
</gene>
<evidence type="ECO:0000256" key="3">
    <source>
        <dbReference type="ARBA" id="ARBA00030463"/>
    </source>
</evidence>
<evidence type="ECO:0000256" key="2">
    <source>
        <dbReference type="ARBA" id="ARBA00019325"/>
    </source>
</evidence>
<dbReference type="PANTHER" id="PTHR13651">
    <property type="entry name" value="PROTEIN ABITRAM"/>
    <property type="match status" value="1"/>
</dbReference>
<evidence type="ECO:0000313" key="5">
    <source>
        <dbReference type="Proteomes" id="UP001605036"/>
    </source>
</evidence>
<dbReference type="EMBL" id="JBHFFA010000001">
    <property type="protein sequence ID" value="KAL2653700.1"/>
    <property type="molecule type" value="Genomic_DNA"/>
</dbReference>
<dbReference type="AlphaFoldDB" id="A0ABD1ZQH1"/>
<proteinExistence type="inferred from homology"/>
<dbReference type="SUPFAM" id="SSF51230">
    <property type="entry name" value="Single hybrid motif"/>
    <property type="match status" value="1"/>
</dbReference>
<comment type="caution">
    <text evidence="4">The sequence shown here is derived from an EMBL/GenBank/DDBJ whole genome shotgun (WGS) entry which is preliminary data.</text>
</comment>
<reference evidence="4 5" key="1">
    <citation type="submission" date="2024-09" db="EMBL/GenBank/DDBJ databases">
        <title>Chromosome-scale assembly of Riccia fluitans.</title>
        <authorList>
            <person name="Paukszto L."/>
            <person name="Sawicki J."/>
            <person name="Karawczyk K."/>
            <person name="Piernik-Szablinska J."/>
            <person name="Szczecinska M."/>
            <person name="Mazdziarz M."/>
        </authorList>
    </citation>
    <scope>NUCLEOTIDE SEQUENCE [LARGE SCALE GENOMIC DNA]</scope>
    <source>
        <strain evidence="4">Rf_01</strain>
        <tissue evidence="4">Aerial parts of the thallus</tissue>
    </source>
</reference>
<dbReference type="Pfam" id="PF01597">
    <property type="entry name" value="GCV_H"/>
    <property type="match status" value="1"/>
</dbReference>
<dbReference type="Proteomes" id="UP001605036">
    <property type="component" value="Unassembled WGS sequence"/>
</dbReference>
<dbReference type="InterPro" id="IPR039169">
    <property type="entry name" value="Abitram"/>
</dbReference>
<evidence type="ECO:0000256" key="1">
    <source>
        <dbReference type="ARBA" id="ARBA00010764"/>
    </source>
</evidence>
<protein>
    <recommendedName>
        <fullName evidence="2">Protein Abitram</fullName>
    </recommendedName>
    <alternativeName>
        <fullName evidence="3">Actin-binding transcription modulator</fullName>
    </alternativeName>
</protein>